<dbReference type="InterPro" id="IPR013083">
    <property type="entry name" value="Znf_RING/FYVE/PHD"/>
</dbReference>
<gene>
    <name evidence="5" type="ORF">VP01_1419g1</name>
</gene>
<proteinExistence type="predicted"/>
<feature type="transmembrane region" description="Helical" evidence="3">
    <location>
        <begin position="633"/>
        <end position="656"/>
    </location>
</feature>
<evidence type="ECO:0000259" key="4">
    <source>
        <dbReference type="PROSITE" id="PS50089"/>
    </source>
</evidence>
<keyword evidence="1" id="KW-0863">Zinc-finger</keyword>
<feature type="compositionally biased region" description="Basic and acidic residues" evidence="2">
    <location>
        <begin position="451"/>
        <end position="462"/>
    </location>
</feature>
<dbReference type="GO" id="GO:0008270">
    <property type="term" value="F:zinc ion binding"/>
    <property type="evidence" value="ECO:0007669"/>
    <property type="project" value="UniProtKB-KW"/>
</dbReference>
<keyword evidence="6" id="KW-1185">Reference proteome</keyword>
<evidence type="ECO:0000313" key="6">
    <source>
        <dbReference type="Proteomes" id="UP000037035"/>
    </source>
</evidence>
<protein>
    <recommendedName>
        <fullName evidence="4">RING-type domain-containing protein</fullName>
    </recommendedName>
</protein>
<dbReference type="PROSITE" id="PS50089">
    <property type="entry name" value="ZF_RING_2"/>
    <property type="match status" value="1"/>
</dbReference>
<dbReference type="EMBL" id="LAVV01004665">
    <property type="protein sequence ID" value="KNZ61324.1"/>
    <property type="molecule type" value="Genomic_DNA"/>
</dbReference>
<dbReference type="AlphaFoldDB" id="A0A0L6VKT8"/>
<keyword evidence="3" id="KW-1133">Transmembrane helix</keyword>
<keyword evidence="3" id="KW-0812">Transmembrane</keyword>
<dbReference type="InterPro" id="IPR001841">
    <property type="entry name" value="Znf_RING"/>
</dbReference>
<evidence type="ECO:0000256" key="3">
    <source>
        <dbReference type="SAM" id="Phobius"/>
    </source>
</evidence>
<sequence length="824" mass="92849">MMKMNRSVQILKLIECSFIEESSLLDFQGFSFLLRLAGSLSRTLRAVSSDLVGERVIPRGACSLGGNQNKTKKKLDANHVSYFRGEKSCTMWSSQFHPNYAFRVHRFKAVAFSLGVCSVMRESLPMFRCLATQSPFPEATDGRACLSQPRLLPVSNRVSITIGFRPRSDLFMISFNIYNLPHPFFFVMIMRNPIHDLAVRARGCRALPSLKSSSLTLLHVFAIQFNTTIVASCTLMPSGGLLCFISVAPACGILPPSFMTDALYTALVTHTFQQQGFGFGINPGEAFEGYPQHLEMSLLRRWSDHTNVIQTLHRHLSPPLSSTHIYTMKAVLLSLTNNAFLVRRLLHRLRNQHETLCQRQHLSILCRILIWPSRFNIVRRVSIMKEDWLGLFPQITLPQVIQSAFFSCQRSHHKMNIFLSFFLFFFLLVPSGKDGWVIDITREETRRDSEAKLTSELHHYGRGETSSSPQGKKNAATQIHDEAGNHDARWAHPFMPSSSPVHAELVELRQEAHILSENSRLNEECPICLEEFGSSGSISLGSCRHGYHPLCMEKWMEHCCAECRNPTPCPICGQHFSSGRMGPVVEVPIARPLPSPFPTDLRQQLEGIAAAHALRTRTREQNQSCCTKERLSVIWVFLSFSLLLGFATMSISIGSVKYPRDAIFSYSRQTPAHIDVARPRACQRKIAFSAMPPNPSTARVKKIAYTTAENPVGWQTALPAGKKKRWLLLSFARVPSSYSGLIHSSKKFPYFAYHTRTFLGLLPLLDTLHIDMATLRTMLIKGILVDDWCGTPVGQIIIGGWVRDPHELERGQQTSTPEKPPLEQ</sequence>
<accession>A0A0L6VKT8</accession>
<evidence type="ECO:0000256" key="1">
    <source>
        <dbReference type="PROSITE-ProRule" id="PRU00175"/>
    </source>
</evidence>
<evidence type="ECO:0000256" key="2">
    <source>
        <dbReference type="SAM" id="MobiDB-lite"/>
    </source>
</evidence>
<dbReference type="Gene3D" id="3.30.40.10">
    <property type="entry name" value="Zinc/RING finger domain, C3HC4 (zinc finger)"/>
    <property type="match status" value="1"/>
</dbReference>
<dbReference type="Proteomes" id="UP000037035">
    <property type="component" value="Unassembled WGS sequence"/>
</dbReference>
<organism evidence="5 6">
    <name type="scientific">Puccinia sorghi</name>
    <dbReference type="NCBI Taxonomy" id="27349"/>
    <lineage>
        <taxon>Eukaryota</taxon>
        <taxon>Fungi</taxon>
        <taxon>Dikarya</taxon>
        <taxon>Basidiomycota</taxon>
        <taxon>Pucciniomycotina</taxon>
        <taxon>Pucciniomycetes</taxon>
        <taxon>Pucciniales</taxon>
        <taxon>Pucciniaceae</taxon>
        <taxon>Puccinia</taxon>
    </lineage>
</organism>
<reference evidence="5 6" key="1">
    <citation type="submission" date="2015-08" db="EMBL/GenBank/DDBJ databases">
        <title>Next Generation Sequencing and Analysis of the Genome of Puccinia sorghi L Schw, the Causal Agent of Maize Common Rust.</title>
        <authorList>
            <person name="Rochi L."/>
            <person name="Burguener G."/>
            <person name="Darino M."/>
            <person name="Turjanski A."/>
            <person name="Kreff E."/>
            <person name="Dieguez M.J."/>
            <person name="Sacco F."/>
        </authorList>
    </citation>
    <scope>NUCLEOTIDE SEQUENCE [LARGE SCALE GENOMIC DNA]</scope>
    <source>
        <strain evidence="5 6">RO10H11247</strain>
    </source>
</reference>
<feature type="region of interest" description="Disordered" evidence="2">
    <location>
        <begin position="451"/>
        <end position="476"/>
    </location>
</feature>
<keyword evidence="1" id="KW-0862">Zinc</keyword>
<evidence type="ECO:0000313" key="5">
    <source>
        <dbReference type="EMBL" id="KNZ61324.1"/>
    </source>
</evidence>
<feature type="transmembrane region" description="Helical" evidence="3">
    <location>
        <begin position="415"/>
        <end position="432"/>
    </location>
</feature>
<keyword evidence="3" id="KW-0472">Membrane</keyword>
<dbReference type="SUPFAM" id="SSF57850">
    <property type="entry name" value="RING/U-box"/>
    <property type="match status" value="1"/>
</dbReference>
<dbReference type="VEuPathDB" id="FungiDB:VP01_1419g1"/>
<feature type="domain" description="RING-type" evidence="4">
    <location>
        <begin position="525"/>
        <end position="572"/>
    </location>
</feature>
<name>A0A0L6VKT8_9BASI</name>
<feature type="compositionally biased region" description="Polar residues" evidence="2">
    <location>
        <begin position="464"/>
        <end position="476"/>
    </location>
</feature>
<comment type="caution">
    <text evidence="5">The sequence shown here is derived from an EMBL/GenBank/DDBJ whole genome shotgun (WGS) entry which is preliminary data.</text>
</comment>
<dbReference type="OrthoDB" id="8062037at2759"/>
<keyword evidence="1" id="KW-0479">Metal-binding</keyword>